<dbReference type="EMBL" id="FNVK01000049">
    <property type="protein sequence ID" value="SEG20087.1"/>
    <property type="molecule type" value="Genomic_DNA"/>
</dbReference>
<dbReference type="Proteomes" id="UP000236751">
    <property type="component" value="Unassembled WGS sequence"/>
</dbReference>
<reference evidence="1 2" key="1">
    <citation type="submission" date="2016-10" db="EMBL/GenBank/DDBJ databases">
        <authorList>
            <person name="de Groot N.N."/>
        </authorList>
    </citation>
    <scope>NUCLEOTIDE SEQUENCE [LARGE SCALE GENOMIC DNA]</scope>
    <source>
        <strain evidence="1 2">Nl13</strain>
    </source>
</reference>
<accession>A0A1H5Y8V7</accession>
<sequence length="68" mass="7355">MQESTEGVGEFVVAGREATKLFEPIEESLDQIARFIPLPIELARCASVVPGRDDGLSARLGVNTNQLL</sequence>
<proteinExistence type="predicted"/>
<gene>
    <name evidence="1" type="ORF">SAMN05216403_1497</name>
</gene>
<evidence type="ECO:0000313" key="1">
    <source>
        <dbReference type="EMBL" id="SEG20087.1"/>
    </source>
</evidence>
<protein>
    <submittedName>
        <fullName evidence="1">Uncharacterized protein</fullName>
    </submittedName>
</protein>
<organism evidence="1 2">
    <name type="scientific">Nitrosospira multiformis (strain ATCC 25196 / NCIMB 11849 / C 71)</name>
    <dbReference type="NCBI Taxonomy" id="323848"/>
    <lineage>
        <taxon>Bacteria</taxon>
        <taxon>Pseudomonadati</taxon>
        <taxon>Pseudomonadota</taxon>
        <taxon>Betaproteobacteria</taxon>
        <taxon>Nitrosomonadales</taxon>
        <taxon>Nitrosomonadaceae</taxon>
        <taxon>Nitrosospira</taxon>
    </lineage>
</organism>
<evidence type="ECO:0000313" key="2">
    <source>
        <dbReference type="Proteomes" id="UP000236751"/>
    </source>
</evidence>
<name>A0A1H5Y8V7_NITMU</name>
<dbReference type="AlphaFoldDB" id="A0A1H5Y8V7"/>